<dbReference type="GO" id="GO:0003824">
    <property type="term" value="F:catalytic activity"/>
    <property type="evidence" value="ECO:0007669"/>
    <property type="project" value="InterPro"/>
</dbReference>
<protein>
    <submittedName>
        <fullName evidence="3">O(6)-alkylguanine repair protein YbaZ</fullName>
    </submittedName>
</protein>
<evidence type="ECO:0000313" key="4">
    <source>
        <dbReference type="Proteomes" id="UP000278542"/>
    </source>
</evidence>
<dbReference type="AlphaFoldDB" id="A0A495RK66"/>
<comment type="caution">
    <text evidence="3">The sequence shown here is derived from an EMBL/GenBank/DDBJ whole genome shotgun (WGS) entry which is preliminary data.</text>
</comment>
<dbReference type="Proteomes" id="UP000278542">
    <property type="component" value="Unassembled WGS sequence"/>
</dbReference>
<proteinExistence type="predicted"/>
<dbReference type="GO" id="GO:0006281">
    <property type="term" value="P:DNA repair"/>
    <property type="evidence" value="ECO:0007669"/>
    <property type="project" value="InterPro"/>
</dbReference>
<sequence>MTHLKDRQTFADQVYAILAAIPAGKVVTYGQIAKMAGLPSYIRQVCFVLRHLPSDHQFPCHRVINAQGHLSVQGETYQRYKQRLIDEGIEFNHHDKIDLKKYGWHI</sequence>
<dbReference type="InterPro" id="IPR014048">
    <property type="entry name" value="MethylDNA_cys_MeTrfase_DNA-bd"/>
</dbReference>
<dbReference type="InterPro" id="IPR036388">
    <property type="entry name" value="WH-like_DNA-bd_sf"/>
</dbReference>
<dbReference type="NCBIfam" id="TIGR00589">
    <property type="entry name" value="ogt"/>
    <property type="match status" value="1"/>
</dbReference>
<evidence type="ECO:0000313" key="3">
    <source>
        <dbReference type="EMBL" id="RKS87168.1"/>
    </source>
</evidence>
<dbReference type="Gene3D" id="1.10.10.10">
    <property type="entry name" value="Winged helix-like DNA-binding domain superfamily/Winged helix DNA-binding domain"/>
    <property type="match status" value="1"/>
</dbReference>
<dbReference type="PANTHER" id="PTHR42942:SF1">
    <property type="entry name" value="ALKYLTRANSFERASE-LIKE PROTEIN 1"/>
    <property type="match status" value="1"/>
</dbReference>
<evidence type="ECO:0000259" key="2">
    <source>
        <dbReference type="Pfam" id="PF01035"/>
    </source>
</evidence>
<dbReference type="EMBL" id="RBWY01000001">
    <property type="protein sequence ID" value="RKS87168.1"/>
    <property type="molecule type" value="Genomic_DNA"/>
</dbReference>
<dbReference type="InterPro" id="IPR052520">
    <property type="entry name" value="ATL_DNA_repair"/>
</dbReference>
<reference evidence="3 4" key="1">
    <citation type="submission" date="2018-10" db="EMBL/GenBank/DDBJ databases">
        <title>Genomic Encyclopedia of Type Strains, Phase IV (KMG-IV): sequencing the most valuable type-strain genomes for metagenomic binning, comparative biology and taxonomic classification.</title>
        <authorList>
            <person name="Goeker M."/>
        </authorList>
    </citation>
    <scope>NUCLEOTIDE SEQUENCE [LARGE SCALE GENOMIC DNA]</scope>
    <source>
        <strain evidence="3 4">DSM 22228</strain>
    </source>
</reference>
<evidence type="ECO:0000256" key="1">
    <source>
        <dbReference type="ARBA" id="ARBA00022763"/>
    </source>
</evidence>
<keyword evidence="4" id="KW-1185">Reference proteome</keyword>
<gene>
    <name evidence="3" type="ORF">DES39_0385</name>
</gene>
<dbReference type="InterPro" id="IPR036217">
    <property type="entry name" value="MethylDNA_cys_MeTrfase_DNAb"/>
</dbReference>
<organism evidence="3 4">
    <name type="scientific">Orbus hercynius</name>
    <dbReference type="NCBI Taxonomy" id="593135"/>
    <lineage>
        <taxon>Bacteria</taxon>
        <taxon>Pseudomonadati</taxon>
        <taxon>Pseudomonadota</taxon>
        <taxon>Gammaproteobacteria</taxon>
        <taxon>Orbales</taxon>
        <taxon>Orbaceae</taxon>
        <taxon>Orbus</taxon>
    </lineage>
</organism>
<feature type="domain" description="Methylated-DNA-[protein]-cysteine S-methyltransferase DNA binding" evidence="2">
    <location>
        <begin position="10"/>
        <end position="88"/>
    </location>
</feature>
<dbReference type="CDD" id="cd06445">
    <property type="entry name" value="ATase"/>
    <property type="match status" value="1"/>
</dbReference>
<dbReference type="SUPFAM" id="SSF46767">
    <property type="entry name" value="Methylated DNA-protein cysteine methyltransferase, C-terminal domain"/>
    <property type="match status" value="1"/>
</dbReference>
<dbReference type="OrthoDB" id="9132167at2"/>
<accession>A0A495RK66</accession>
<keyword evidence="1" id="KW-0227">DNA damage</keyword>
<dbReference type="Pfam" id="PF01035">
    <property type="entry name" value="DNA_binding_1"/>
    <property type="match status" value="1"/>
</dbReference>
<dbReference type="PANTHER" id="PTHR42942">
    <property type="entry name" value="6-O-METHYLGUANINE DNA METHYLTRANSFERASE"/>
    <property type="match status" value="1"/>
</dbReference>
<name>A0A495RK66_9GAMM</name>